<dbReference type="PANTHER" id="PTHR42760">
    <property type="entry name" value="SHORT-CHAIN DEHYDROGENASES/REDUCTASES FAMILY MEMBER"/>
    <property type="match status" value="1"/>
</dbReference>
<organism evidence="3 4">
    <name type="scientific">Gammaproteobacteria bacterium LSUCC0057</name>
    <dbReference type="NCBI Taxonomy" id="2559237"/>
    <lineage>
        <taxon>Bacteria</taxon>
        <taxon>Pseudomonadati</taxon>
        <taxon>Pseudomonadota</taxon>
        <taxon>Gammaproteobacteria</taxon>
        <taxon>Cellvibrionales</taxon>
        <taxon>Porticoccaceae</taxon>
        <taxon>SAR92 clade</taxon>
    </lineage>
</organism>
<dbReference type="NCBIfam" id="NF005559">
    <property type="entry name" value="PRK07231.1"/>
    <property type="match status" value="1"/>
</dbReference>
<comment type="caution">
    <text evidence="3">The sequence shown here is derived from an EMBL/GenBank/DDBJ whole genome shotgun (WGS) entry which is preliminary data.</text>
</comment>
<protein>
    <submittedName>
        <fullName evidence="3">Glucose 1-dehydrogenase</fullName>
        <ecNumber evidence="3">1.1.1.47</ecNumber>
    </submittedName>
</protein>
<dbReference type="Pfam" id="PF13561">
    <property type="entry name" value="adh_short_C2"/>
    <property type="match status" value="1"/>
</dbReference>
<dbReference type="PRINTS" id="PR00081">
    <property type="entry name" value="GDHRDH"/>
</dbReference>
<name>A0A4Y8UI83_9GAMM</name>
<dbReference type="SUPFAM" id="SSF51735">
    <property type="entry name" value="NAD(P)-binding Rossmann-fold domains"/>
    <property type="match status" value="1"/>
</dbReference>
<dbReference type="PROSITE" id="PS00061">
    <property type="entry name" value="ADH_SHORT"/>
    <property type="match status" value="1"/>
</dbReference>
<evidence type="ECO:0000313" key="3">
    <source>
        <dbReference type="EMBL" id="TFH67439.1"/>
    </source>
</evidence>
<sequence length="269" mass="27494">MSQFCSLTNKVALVTGAASGIGFACAEAFYRAGANVLLTDIDSAAVQRAADSLSGGAGRALALQQDVGDEAGWPLAVNCAVEQLGGLDILVNNAGIYIGGALLSNSREQLQRLNTINVESVFMGMRAAAAVMQPGGAAGRGGSIINLSSVAGLIGVPGHSAYGSTKGAVRLYSKHAAVEFARFGYGIRVNSVHPGVIDTPMGAQVFDDLVEIGMAPDRDSAKVIITEMIPQARLGSVSDIANMVLFLAADESQYITGQEFVVDGGASAA</sequence>
<dbReference type="InterPro" id="IPR002347">
    <property type="entry name" value="SDR_fam"/>
</dbReference>
<reference evidence="3 4" key="1">
    <citation type="submission" date="2019-03" db="EMBL/GenBank/DDBJ databases">
        <title>Draft genome of Gammaproteobacteria bacterium LSUCC0057, a member of the SAR92 clade.</title>
        <authorList>
            <person name="Lanclos V.C."/>
            <person name="Doiron C."/>
            <person name="Henson M.W."/>
            <person name="Thrash J.C."/>
        </authorList>
    </citation>
    <scope>NUCLEOTIDE SEQUENCE [LARGE SCALE GENOMIC DNA]</scope>
    <source>
        <strain evidence="3 4">LSUCC0057</strain>
    </source>
</reference>
<gene>
    <name evidence="3" type="ORF">E3W66_08080</name>
</gene>
<dbReference type="EC" id="1.1.1.47" evidence="3"/>
<proteinExistence type="inferred from homology"/>
<comment type="similarity">
    <text evidence="1">Belongs to the short-chain dehydrogenases/reductases (SDR) family.</text>
</comment>
<dbReference type="PANTHER" id="PTHR42760:SF133">
    <property type="entry name" value="3-OXOACYL-[ACYL-CARRIER-PROTEIN] REDUCTASE"/>
    <property type="match status" value="1"/>
</dbReference>
<dbReference type="AlphaFoldDB" id="A0A4Y8UI83"/>
<evidence type="ECO:0000256" key="1">
    <source>
        <dbReference type="ARBA" id="ARBA00006484"/>
    </source>
</evidence>
<evidence type="ECO:0000256" key="2">
    <source>
        <dbReference type="ARBA" id="ARBA00023002"/>
    </source>
</evidence>
<dbReference type="InterPro" id="IPR036291">
    <property type="entry name" value="NAD(P)-bd_dom_sf"/>
</dbReference>
<dbReference type="EMBL" id="SPIA01000003">
    <property type="protein sequence ID" value="TFH67439.1"/>
    <property type="molecule type" value="Genomic_DNA"/>
</dbReference>
<accession>A0A4Y8UI83</accession>
<dbReference type="Proteomes" id="UP000298133">
    <property type="component" value="Unassembled WGS sequence"/>
</dbReference>
<dbReference type="GO" id="GO:0047936">
    <property type="term" value="F:glucose 1-dehydrogenase [NAD(P)+] activity"/>
    <property type="evidence" value="ECO:0007669"/>
    <property type="project" value="UniProtKB-EC"/>
</dbReference>
<keyword evidence="4" id="KW-1185">Reference proteome</keyword>
<evidence type="ECO:0000313" key="4">
    <source>
        <dbReference type="Proteomes" id="UP000298133"/>
    </source>
</evidence>
<dbReference type="Gene3D" id="3.40.50.720">
    <property type="entry name" value="NAD(P)-binding Rossmann-like Domain"/>
    <property type="match status" value="1"/>
</dbReference>
<dbReference type="InterPro" id="IPR020904">
    <property type="entry name" value="Sc_DH/Rdtase_CS"/>
</dbReference>
<dbReference type="PRINTS" id="PR00080">
    <property type="entry name" value="SDRFAMILY"/>
</dbReference>
<dbReference type="FunFam" id="3.40.50.720:FF:000084">
    <property type="entry name" value="Short-chain dehydrogenase reductase"/>
    <property type="match status" value="1"/>
</dbReference>
<keyword evidence="2 3" id="KW-0560">Oxidoreductase</keyword>
<dbReference type="OrthoDB" id="7055074at2"/>